<gene>
    <name evidence="2" type="ORF">SORBI_3007G216550</name>
</gene>
<dbReference type="EMBL" id="CM000766">
    <property type="protein sequence ID" value="OQU80976.1"/>
    <property type="molecule type" value="Genomic_DNA"/>
</dbReference>
<reference evidence="2 3" key="1">
    <citation type="journal article" date="2009" name="Nature">
        <title>The Sorghum bicolor genome and the diversification of grasses.</title>
        <authorList>
            <person name="Paterson A.H."/>
            <person name="Bowers J.E."/>
            <person name="Bruggmann R."/>
            <person name="Dubchak I."/>
            <person name="Grimwood J."/>
            <person name="Gundlach H."/>
            <person name="Haberer G."/>
            <person name="Hellsten U."/>
            <person name="Mitros T."/>
            <person name="Poliakov A."/>
            <person name="Schmutz J."/>
            <person name="Spannagl M."/>
            <person name="Tang H."/>
            <person name="Wang X."/>
            <person name="Wicker T."/>
            <person name="Bharti A.K."/>
            <person name="Chapman J."/>
            <person name="Feltus F.A."/>
            <person name="Gowik U."/>
            <person name="Grigoriev I.V."/>
            <person name="Lyons E."/>
            <person name="Maher C.A."/>
            <person name="Martis M."/>
            <person name="Narechania A."/>
            <person name="Otillar R.P."/>
            <person name="Penning B.W."/>
            <person name="Salamov A.A."/>
            <person name="Wang Y."/>
            <person name="Zhang L."/>
            <person name="Carpita N.C."/>
            <person name="Freeling M."/>
            <person name="Gingle A.R."/>
            <person name="Hash C.T."/>
            <person name="Keller B."/>
            <person name="Klein P."/>
            <person name="Kresovich S."/>
            <person name="McCann M.C."/>
            <person name="Ming R."/>
            <person name="Peterson D.G."/>
            <person name="Mehboob-ur-Rahman"/>
            <person name="Ware D."/>
            <person name="Westhoff P."/>
            <person name="Mayer K.F."/>
            <person name="Messing J."/>
            <person name="Rokhsar D.S."/>
        </authorList>
    </citation>
    <scope>NUCLEOTIDE SEQUENCE [LARGE SCALE GENOMIC DNA]</scope>
    <source>
        <strain evidence="3">cv. BTx623</strain>
    </source>
</reference>
<keyword evidence="3" id="KW-1185">Reference proteome</keyword>
<evidence type="ECO:0000313" key="3">
    <source>
        <dbReference type="Proteomes" id="UP000000768"/>
    </source>
</evidence>
<dbReference type="Gramene" id="OQU80976">
    <property type="protein sequence ID" value="OQU80976"/>
    <property type="gene ID" value="SORBI_3007G216550"/>
</dbReference>
<sequence length="147" mass="15864">MTTTCALSCTHANSTPTHCRLPALLHAGGARRQQSRGQRRRDGTGMQTYACIDPPPVVDREATHDARTGQSGTTAGHVHYLSAASASDDNERDDMRVLPSSPILHVAPTCSSIRHQAVRCLADRRRPCLSATARSLRLISKKDGNVP</sequence>
<evidence type="ECO:0000256" key="1">
    <source>
        <dbReference type="SAM" id="MobiDB-lite"/>
    </source>
</evidence>
<dbReference type="InParanoid" id="A0A1Z5RC63"/>
<protein>
    <submittedName>
        <fullName evidence="2">Uncharacterized protein</fullName>
    </submittedName>
</protein>
<organism evidence="2 3">
    <name type="scientific">Sorghum bicolor</name>
    <name type="common">Sorghum</name>
    <name type="synonym">Sorghum vulgare</name>
    <dbReference type="NCBI Taxonomy" id="4558"/>
    <lineage>
        <taxon>Eukaryota</taxon>
        <taxon>Viridiplantae</taxon>
        <taxon>Streptophyta</taxon>
        <taxon>Embryophyta</taxon>
        <taxon>Tracheophyta</taxon>
        <taxon>Spermatophyta</taxon>
        <taxon>Magnoliopsida</taxon>
        <taxon>Liliopsida</taxon>
        <taxon>Poales</taxon>
        <taxon>Poaceae</taxon>
        <taxon>PACMAD clade</taxon>
        <taxon>Panicoideae</taxon>
        <taxon>Andropogonodae</taxon>
        <taxon>Andropogoneae</taxon>
        <taxon>Sorghinae</taxon>
        <taxon>Sorghum</taxon>
    </lineage>
</organism>
<evidence type="ECO:0000313" key="2">
    <source>
        <dbReference type="EMBL" id="OQU80976.1"/>
    </source>
</evidence>
<reference evidence="3" key="2">
    <citation type="journal article" date="2018" name="Plant J.">
        <title>The Sorghum bicolor reference genome: improved assembly, gene annotations, a transcriptome atlas, and signatures of genome organization.</title>
        <authorList>
            <person name="McCormick R.F."/>
            <person name="Truong S.K."/>
            <person name="Sreedasyam A."/>
            <person name="Jenkins J."/>
            <person name="Shu S."/>
            <person name="Sims D."/>
            <person name="Kennedy M."/>
            <person name="Amirebrahimi M."/>
            <person name="Weers B.D."/>
            <person name="McKinley B."/>
            <person name="Mattison A."/>
            <person name="Morishige D.T."/>
            <person name="Grimwood J."/>
            <person name="Schmutz J."/>
            <person name="Mullet J.E."/>
        </authorList>
    </citation>
    <scope>NUCLEOTIDE SEQUENCE [LARGE SCALE GENOMIC DNA]</scope>
    <source>
        <strain evidence="3">cv. BTx623</strain>
    </source>
</reference>
<feature type="region of interest" description="Disordered" evidence="1">
    <location>
        <begin position="26"/>
        <end position="96"/>
    </location>
</feature>
<name>A0A1Z5RC63_SORBI</name>
<dbReference type="Proteomes" id="UP000000768">
    <property type="component" value="Chromosome 7"/>
</dbReference>
<feature type="compositionally biased region" description="Basic and acidic residues" evidence="1">
    <location>
        <begin position="58"/>
        <end position="67"/>
    </location>
</feature>
<accession>A0A1Z5RC63</accession>
<proteinExistence type="predicted"/>
<dbReference type="AlphaFoldDB" id="A0A1Z5RC63"/>